<protein>
    <submittedName>
        <fullName evidence="1">SUKH-4 immunity protein of toxin-antitoxin system</fullName>
    </submittedName>
</protein>
<dbReference type="AlphaFoldDB" id="A0A3N4RDZ8"/>
<dbReference type="Proteomes" id="UP000266906">
    <property type="component" value="Unassembled WGS sequence"/>
</dbReference>
<sequence length="727" mass="77188">MTGRDGAAVEAAVETLAGRLRDGGPGLVVVRGAAGSGRSTVLGAVAERFPDAVLVDAAGRSADSVAAELIDRIRPPQRRRFTVRDTYGDLTGLMLGLRRDKRPLTILVANAELAGSLRSGGEPQVMRRVLGTLRIAAEEGGLQLVVERSACGPRDERPSNRGVTVVELPGGAGPEEFRALGEAVSPEVLGALRALANGQLWRAPAAAWARLCAAAEVPYRERDLAELPWLVEDEEGIGFVRPALVEQLRYEGETAAAFHHRMTDLLLADGPAEPWALRSLPGHAAAAGRFDELLADATLLAGIPQDALLEAFRACYPDGIERGTHAAALHFLSGYGLAGAPHGEWVAWLAHDAFTRGEVERAEALAAASPEPLPFRTVWSRWRPAGDFTPPTEPGHQSTVELVDPAEFDGAPVVVTEGSGSIRLVRDAATGRLLAALTDESAESEKSRLVMLPAGSAALNVRANDNVTAVLAPGADRKAPALGVFHHPDADWGGAVGDLLVLAGAQGAYAVRLDVDLLRAGPEKRLRSLLGGDGFLLPKPFDPAEAADVRGLLERAFGPERVHRLTADELPAGITHEPTRRLLTEVGVPEVAGLVGLWLTPHEGLPVRAWESTADAEQPPGSGPFHLIGDWMGAPLVLDGSDGRVLRMLNPKSPDHAAPREPLVGSSLESFVTMVALEKQYLEVYRTEGPDTYDVLEELRARVAGVDRAAAGSDVWQYALESDNWGD</sequence>
<evidence type="ECO:0000313" key="2">
    <source>
        <dbReference type="Proteomes" id="UP000266906"/>
    </source>
</evidence>
<dbReference type="Pfam" id="PF14435">
    <property type="entry name" value="SUKH-4"/>
    <property type="match status" value="1"/>
</dbReference>
<organism evidence="1 2">
    <name type="scientific">Kitasatospora cineracea</name>
    <dbReference type="NCBI Taxonomy" id="88074"/>
    <lineage>
        <taxon>Bacteria</taxon>
        <taxon>Bacillati</taxon>
        <taxon>Actinomycetota</taxon>
        <taxon>Actinomycetes</taxon>
        <taxon>Kitasatosporales</taxon>
        <taxon>Streptomycetaceae</taxon>
        <taxon>Kitasatospora</taxon>
    </lineage>
</organism>
<proteinExistence type="predicted"/>
<dbReference type="InterPro" id="IPR025851">
    <property type="entry name" value="SUKH-4"/>
</dbReference>
<keyword evidence="2" id="KW-1185">Reference proteome</keyword>
<comment type="caution">
    <text evidence="1">The sequence shown here is derived from an EMBL/GenBank/DDBJ whole genome shotgun (WGS) entry which is preliminary data.</text>
</comment>
<accession>A0A3N4RDZ8</accession>
<name>A0A3N4RDZ8_9ACTN</name>
<dbReference type="RefSeq" id="WP_123820990.1">
    <property type="nucleotide sequence ID" value="NZ_RKQG01000002.1"/>
</dbReference>
<dbReference type="EMBL" id="RKQG01000002">
    <property type="protein sequence ID" value="RPE29599.1"/>
    <property type="molecule type" value="Genomic_DNA"/>
</dbReference>
<gene>
    <name evidence="1" type="ORF">EDD38_6757</name>
</gene>
<reference evidence="1 2" key="1">
    <citation type="submission" date="2018-11" db="EMBL/GenBank/DDBJ databases">
        <title>Sequencing the genomes of 1000 actinobacteria strains.</title>
        <authorList>
            <person name="Klenk H.-P."/>
        </authorList>
    </citation>
    <scope>NUCLEOTIDE SEQUENCE [LARGE SCALE GENOMIC DNA]</scope>
    <source>
        <strain evidence="1 2">DSM 44781</strain>
    </source>
</reference>
<evidence type="ECO:0000313" key="1">
    <source>
        <dbReference type="EMBL" id="RPE29599.1"/>
    </source>
</evidence>